<proteinExistence type="predicted"/>
<dbReference type="RefSeq" id="WP_260594621.1">
    <property type="nucleotide sequence ID" value="NZ_CP104003.1"/>
</dbReference>
<protein>
    <submittedName>
        <fullName evidence="2">Uncharacterized protein</fullName>
    </submittedName>
</protein>
<evidence type="ECO:0000256" key="1">
    <source>
        <dbReference type="SAM" id="Phobius"/>
    </source>
</evidence>
<organism evidence="2 3">
    <name type="scientific">Salinirubellus salinus</name>
    <dbReference type="NCBI Taxonomy" id="1364945"/>
    <lineage>
        <taxon>Archaea</taxon>
        <taxon>Methanobacteriati</taxon>
        <taxon>Methanobacteriota</taxon>
        <taxon>Stenosarchaea group</taxon>
        <taxon>Halobacteria</taxon>
        <taxon>Halobacteriales</taxon>
        <taxon>Natronomonadaceae</taxon>
        <taxon>Salinirubellus</taxon>
    </lineage>
</organism>
<sequence length="141" mass="15036">MADDAGTDGETEGDERQKRQLRRLGVSTAVSGLIVVAAAQVLPDPYEVLVGGLGFLGIAVLVFEYTEGLETGLSLGFITSGLIVWVYPIFTNETDWLFTGVLLVLLGVVNVVFPPFALFFQNIGRRIGGGKEKGEEESGGD</sequence>
<feature type="transmembrane region" description="Helical" evidence="1">
    <location>
        <begin position="48"/>
        <end position="65"/>
    </location>
</feature>
<keyword evidence="3" id="KW-1185">Reference proteome</keyword>
<keyword evidence="1" id="KW-0812">Transmembrane</keyword>
<dbReference type="AlphaFoldDB" id="A0A9E7R460"/>
<dbReference type="KEGG" id="ssai:N0B31_04360"/>
<keyword evidence="1" id="KW-0472">Membrane</keyword>
<accession>A0A9E7R460</accession>
<dbReference type="EMBL" id="CP104003">
    <property type="protein sequence ID" value="UWM55521.1"/>
    <property type="molecule type" value="Genomic_DNA"/>
</dbReference>
<reference evidence="2" key="1">
    <citation type="submission" date="2022-09" db="EMBL/GenBank/DDBJ databases">
        <title>Diverse halophilic archaea isolated from saline environments.</title>
        <authorList>
            <person name="Cui H.-L."/>
        </authorList>
    </citation>
    <scope>NUCLEOTIDE SEQUENCE</scope>
    <source>
        <strain evidence="2">ZS-35-S2</strain>
    </source>
</reference>
<gene>
    <name evidence="2" type="ORF">N0B31_04360</name>
</gene>
<keyword evidence="1" id="KW-1133">Transmembrane helix</keyword>
<evidence type="ECO:0000313" key="2">
    <source>
        <dbReference type="EMBL" id="UWM55521.1"/>
    </source>
</evidence>
<feature type="transmembrane region" description="Helical" evidence="1">
    <location>
        <begin position="24"/>
        <end position="42"/>
    </location>
</feature>
<feature type="transmembrane region" description="Helical" evidence="1">
    <location>
        <begin position="72"/>
        <end position="90"/>
    </location>
</feature>
<evidence type="ECO:0000313" key="3">
    <source>
        <dbReference type="Proteomes" id="UP001057580"/>
    </source>
</evidence>
<dbReference type="GeneID" id="74941628"/>
<feature type="transmembrane region" description="Helical" evidence="1">
    <location>
        <begin position="96"/>
        <end position="120"/>
    </location>
</feature>
<name>A0A9E7R460_9EURY</name>
<dbReference type="Proteomes" id="UP001057580">
    <property type="component" value="Chromosome"/>
</dbReference>